<evidence type="ECO:0000256" key="6">
    <source>
        <dbReference type="ARBA" id="ARBA00023315"/>
    </source>
</evidence>
<dbReference type="InterPro" id="IPR039859">
    <property type="entry name" value="PFA4/ZDH16/20/ERF2-like"/>
</dbReference>
<evidence type="ECO:0000256" key="2">
    <source>
        <dbReference type="ARBA" id="ARBA00022679"/>
    </source>
</evidence>
<evidence type="ECO:0000256" key="4">
    <source>
        <dbReference type="ARBA" id="ARBA00022989"/>
    </source>
</evidence>
<dbReference type="AlphaFoldDB" id="A0A8K1C8E2"/>
<dbReference type="GO" id="GO:0016020">
    <property type="term" value="C:membrane"/>
    <property type="evidence" value="ECO:0007669"/>
    <property type="project" value="UniProtKB-SubCell"/>
</dbReference>
<sequence length="346" mass="38642">MKMARAFEAHDADEHEALTTSTKDSPASSLATAGSSRRGPTQLRQELQALRQRIDSEQRILDEDEDDDAKPWRRADRWEAIDSAPSIDPCACLCCCKFPRMGQSYILHDRRVQVNGKSKRSLVLVGPHWVGVVVTFAITVTASGMFLHQQCALLPWYYTAITLAFCSMTLYYLYQVAFTDPGIVRPEPTRDEKGSIADTVDLLNEKEGDADDLLDGDDDLEAGGRLNGFPRSSSSSMSSLYSPSSRRFCDICGITQSAFTEHCEDCGVCIEEYDHHCPWMGKCIGKNNMRAFKLFNVVWVLYVVFVLGVSVQNVDRVHPPTHPAVHRFQRNPDGEWVPMTSPGPGN</sequence>
<evidence type="ECO:0000256" key="7">
    <source>
        <dbReference type="RuleBase" id="RU079119"/>
    </source>
</evidence>
<keyword evidence="6 7" id="KW-0012">Acyltransferase</keyword>
<keyword evidence="3 7" id="KW-0812">Transmembrane</keyword>
<comment type="catalytic activity">
    <reaction evidence="7">
        <text>L-cysteinyl-[protein] + hexadecanoyl-CoA = S-hexadecanoyl-L-cysteinyl-[protein] + CoA</text>
        <dbReference type="Rhea" id="RHEA:36683"/>
        <dbReference type="Rhea" id="RHEA-COMP:10131"/>
        <dbReference type="Rhea" id="RHEA-COMP:11032"/>
        <dbReference type="ChEBI" id="CHEBI:29950"/>
        <dbReference type="ChEBI" id="CHEBI:57287"/>
        <dbReference type="ChEBI" id="CHEBI:57379"/>
        <dbReference type="ChEBI" id="CHEBI:74151"/>
        <dbReference type="EC" id="2.3.1.225"/>
    </reaction>
</comment>
<feature type="transmembrane region" description="Helical" evidence="7">
    <location>
        <begin position="156"/>
        <end position="174"/>
    </location>
</feature>
<reference evidence="10" key="1">
    <citation type="submission" date="2019-03" db="EMBL/GenBank/DDBJ databases">
        <title>Long read genome sequence of the mycoparasitic Pythium oligandrum ATCC 38472 isolated from sugarbeet rhizosphere.</title>
        <authorList>
            <person name="Gaulin E."/>
        </authorList>
    </citation>
    <scope>NUCLEOTIDE SEQUENCE</scope>
    <source>
        <strain evidence="10">ATCC 38472_TT</strain>
    </source>
</reference>
<feature type="region of interest" description="Disordered" evidence="8">
    <location>
        <begin position="1"/>
        <end position="43"/>
    </location>
</feature>
<feature type="compositionally biased region" description="Basic and acidic residues" evidence="8">
    <location>
        <begin position="1"/>
        <end position="17"/>
    </location>
</feature>
<feature type="domain" description="Palmitoyltransferase DHHC" evidence="9">
    <location>
        <begin position="245"/>
        <end position="315"/>
    </location>
</feature>
<keyword evidence="2 7" id="KW-0808">Transferase</keyword>
<feature type="compositionally biased region" description="Polar residues" evidence="8">
    <location>
        <begin position="18"/>
        <end position="39"/>
    </location>
</feature>
<comment type="caution">
    <text evidence="10">The sequence shown here is derived from an EMBL/GenBank/DDBJ whole genome shotgun (WGS) entry which is preliminary data.</text>
</comment>
<feature type="transmembrane region" description="Helical" evidence="7">
    <location>
        <begin position="121"/>
        <end position="144"/>
    </location>
</feature>
<protein>
    <recommendedName>
        <fullName evidence="7">Palmitoyltransferase</fullName>
        <ecNumber evidence="7">2.3.1.225</ecNumber>
    </recommendedName>
</protein>
<dbReference type="GO" id="GO:0005794">
    <property type="term" value="C:Golgi apparatus"/>
    <property type="evidence" value="ECO:0007669"/>
    <property type="project" value="TreeGrafter"/>
</dbReference>
<evidence type="ECO:0000256" key="5">
    <source>
        <dbReference type="ARBA" id="ARBA00023136"/>
    </source>
</evidence>
<dbReference type="GO" id="GO:0005783">
    <property type="term" value="C:endoplasmic reticulum"/>
    <property type="evidence" value="ECO:0007669"/>
    <property type="project" value="TreeGrafter"/>
</dbReference>
<dbReference type="EC" id="2.3.1.225" evidence="7"/>
<dbReference type="OrthoDB" id="9909019at2759"/>
<comment type="subcellular location">
    <subcellularLocation>
        <location evidence="1">Membrane</location>
        <topology evidence="1">Multi-pass membrane protein</topology>
    </subcellularLocation>
</comment>
<gene>
    <name evidence="10" type="ORF">Poli38472_013341</name>
</gene>
<keyword evidence="11" id="KW-1185">Reference proteome</keyword>
<dbReference type="PANTHER" id="PTHR22883">
    <property type="entry name" value="ZINC FINGER DHHC DOMAIN CONTAINING PROTEIN"/>
    <property type="match status" value="1"/>
</dbReference>
<evidence type="ECO:0000256" key="1">
    <source>
        <dbReference type="ARBA" id="ARBA00004141"/>
    </source>
</evidence>
<evidence type="ECO:0000256" key="3">
    <source>
        <dbReference type="ARBA" id="ARBA00022692"/>
    </source>
</evidence>
<comment type="domain">
    <text evidence="7">The DHHC domain is required for palmitoyltransferase activity.</text>
</comment>
<dbReference type="EMBL" id="SPLM01000113">
    <property type="protein sequence ID" value="TMW57867.1"/>
    <property type="molecule type" value="Genomic_DNA"/>
</dbReference>
<keyword evidence="5 7" id="KW-0472">Membrane</keyword>
<dbReference type="GO" id="GO:0006612">
    <property type="term" value="P:protein targeting to membrane"/>
    <property type="evidence" value="ECO:0007669"/>
    <property type="project" value="TreeGrafter"/>
</dbReference>
<dbReference type="GO" id="GO:0019706">
    <property type="term" value="F:protein-cysteine S-palmitoyltransferase activity"/>
    <property type="evidence" value="ECO:0007669"/>
    <property type="project" value="UniProtKB-EC"/>
</dbReference>
<dbReference type="Pfam" id="PF01529">
    <property type="entry name" value="DHHC"/>
    <property type="match status" value="1"/>
</dbReference>
<keyword evidence="4 7" id="KW-1133">Transmembrane helix</keyword>
<evidence type="ECO:0000313" key="11">
    <source>
        <dbReference type="Proteomes" id="UP000794436"/>
    </source>
</evidence>
<name>A0A8K1C8E2_PYTOL</name>
<accession>A0A8K1C8E2</accession>
<dbReference type="InterPro" id="IPR001594">
    <property type="entry name" value="Palmitoyltrfase_DHHC"/>
</dbReference>
<evidence type="ECO:0000256" key="8">
    <source>
        <dbReference type="SAM" id="MobiDB-lite"/>
    </source>
</evidence>
<proteinExistence type="inferred from homology"/>
<organism evidence="10 11">
    <name type="scientific">Pythium oligandrum</name>
    <name type="common">Mycoparasitic fungus</name>
    <dbReference type="NCBI Taxonomy" id="41045"/>
    <lineage>
        <taxon>Eukaryota</taxon>
        <taxon>Sar</taxon>
        <taxon>Stramenopiles</taxon>
        <taxon>Oomycota</taxon>
        <taxon>Peronosporomycetes</taxon>
        <taxon>Pythiales</taxon>
        <taxon>Pythiaceae</taxon>
        <taxon>Pythium</taxon>
    </lineage>
</organism>
<comment type="similarity">
    <text evidence="7">Belongs to the DHHC palmitoyltransferase family.</text>
</comment>
<feature type="transmembrane region" description="Helical" evidence="7">
    <location>
        <begin position="294"/>
        <end position="311"/>
    </location>
</feature>
<dbReference type="PROSITE" id="PS50216">
    <property type="entry name" value="DHHC"/>
    <property type="match status" value="1"/>
</dbReference>
<evidence type="ECO:0000259" key="9">
    <source>
        <dbReference type="Pfam" id="PF01529"/>
    </source>
</evidence>
<evidence type="ECO:0000313" key="10">
    <source>
        <dbReference type="EMBL" id="TMW57867.1"/>
    </source>
</evidence>
<dbReference type="Proteomes" id="UP000794436">
    <property type="component" value="Unassembled WGS sequence"/>
</dbReference>